<organism evidence="2 3">
    <name type="scientific">Acinetobacter sedimenti</name>
    <dbReference type="NCBI Taxonomy" id="2919922"/>
    <lineage>
        <taxon>Bacteria</taxon>
        <taxon>Pseudomonadati</taxon>
        <taxon>Pseudomonadota</taxon>
        <taxon>Gammaproteobacteria</taxon>
        <taxon>Moraxellales</taxon>
        <taxon>Moraxellaceae</taxon>
        <taxon>Acinetobacter</taxon>
    </lineage>
</organism>
<evidence type="ECO:0000313" key="3">
    <source>
        <dbReference type="Proteomes" id="UP001139701"/>
    </source>
</evidence>
<dbReference type="SUPFAM" id="SSF51391">
    <property type="entry name" value="Thiamin phosphate synthase"/>
    <property type="match status" value="1"/>
</dbReference>
<dbReference type="InterPro" id="IPR013785">
    <property type="entry name" value="Aldolase_TIM"/>
</dbReference>
<proteinExistence type="predicted"/>
<dbReference type="GO" id="GO:0009228">
    <property type="term" value="P:thiamine biosynthetic process"/>
    <property type="evidence" value="ECO:0007669"/>
    <property type="project" value="UniProtKB-KW"/>
</dbReference>
<keyword evidence="3" id="KW-1185">Reference proteome</keyword>
<dbReference type="Gene3D" id="3.20.20.70">
    <property type="entry name" value="Aldolase class I"/>
    <property type="match status" value="1"/>
</dbReference>
<dbReference type="Pfam" id="PF02581">
    <property type="entry name" value="TMP-TENI"/>
    <property type="match status" value="1"/>
</dbReference>
<evidence type="ECO:0000259" key="1">
    <source>
        <dbReference type="Pfam" id="PF02581"/>
    </source>
</evidence>
<gene>
    <name evidence="2" type="ORF">MKI79_06985</name>
</gene>
<name>A0A9X1X054_9GAMM</name>
<dbReference type="InterPro" id="IPR036206">
    <property type="entry name" value="ThiamineP_synth_sf"/>
</dbReference>
<evidence type="ECO:0000313" key="2">
    <source>
        <dbReference type="EMBL" id="MCJ8146645.1"/>
    </source>
</evidence>
<dbReference type="EMBL" id="JAKUML010000009">
    <property type="protein sequence ID" value="MCJ8146645.1"/>
    <property type="molecule type" value="Genomic_DNA"/>
</dbReference>
<dbReference type="InterPro" id="IPR022998">
    <property type="entry name" value="ThiamineP_synth_TenI"/>
</dbReference>
<dbReference type="AlphaFoldDB" id="A0A9X1X054"/>
<accession>A0A9X1X054</accession>
<sequence>MQQFEFPKANQAIIQRLSWSRRIAILNGDHTAKQQVHHDVDTIYLRQSDENLKSLLIDNPQLFVEKKVIVRWQDYQQLNDDLQEKVFAIHLNSQQLVDLAESVPQNNELPLSLQNKNLIGACHNENEIECANLIACDAIFISPVQATPTHPEQSGLGWESFSKLTAMAEMPVYALGGVGRDDLDVAKAHGAYGVAGIRDFLRKSH</sequence>
<feature type="domain" description="Thiamine phosphate synthase/TenI" evidence="1">
    <location>
        <begin position="113"/>
        <end position="199"/>
    </location>
</feature>
<protein>
    <submittedName>
        <fullName evidence="2">Thiamine phosphate synthase</fullName>
    </submittedName>
</protein>
<comment type="caution">
    <text evidence="2">The sequence shown here is derived from an EMBL/GenBank/DDBJ whole genome shotgun (WGS) entry which is preliminary data.</text>
</comment>
<dbReference type="CDD" id="cd00564">
    <property type="entry name" value="TMP_TenI"/>
    <property type="match status" value="1"/>
</dbReference>
<reference evidence="2" key="1">
    <citation type="submission" date="2022-02" db="EMBL/GenBank/DDBJ databases">
        <title>Acinetobacter A3.8 sp. nov., isolated from Sediment (Zhairuo Island).</title>
        <authorList>
            <person name="Zheng K."/>
        </authorList>
    </citation>
    <scope>NUCLEOTIDE SEQUENCE</scope>
    <source>
        <strain evidence="2">A3.8</strain>
    </source>
</reference>
<dbReference type="Proteomes" id="UP001139701">
    <property type="component" value="Unassembled WGS sequence"/>
</dbReference>